<feature type="compositionally biased region" description="Basic residues" evidence="8">
    <location>
        <begin position="1555"/>
        <end position="1564"/>
    </location>
</feature>
<feature type="domain" description="MAP2/Tau projection" evidence="9">
    <location>
        <begin position="361"/>
        <end position="722"/>
    </location>
</feature>
<dbReference type="PROSITE" id="PS51491">
    <property type="entry name" value="TAU_MAP_2"/>
    <property type="match status" value="4"/>
</dbReference>
<dbReference type="PANTHER" id="PTHR11501">
    <property type="entry name" value="MICROTUBULE-ASSOCIATED PROTEIN"/>
    <property type="match status" value="1"/>
</dbReference>
<dbReference type="GeneID" id="106582286"/>
<feature type="compositionally biased region" description="Basic and acidic residues" evidence="8">
    <location>
        <begin position="1093"/>
        <end position="1106"/>
    </location>
</feature>
<sequence>MADGRQREDSPPQWDPSGAQDPSPPPAHGANGYPPSYRACQPGTAHGAAPPSYTARENGFNGDHAVTAEQVSARIVQEVTAEAVAVLKGEQETRLPSVEDTANLPPSPPPSPAAEHCFGPLDQDVGDEEEEACPLHHFQNSRERCKFLAPSISVSMPEDDPYHSDEEYYDHPLFSPEWDRSVSSRPSVPAAAFRQIQETVEALTDTFEEEEEEVLMLEEEEMEGAAAEIVAALEELWSGDEPELDSPPAEPLEQAEAIGEAHTVPPVQAEAASAAPEGPDRRVEEKEEEVAEAEGEEESPEEALKMDMDKPDSERSGSLSPDFTEQESPAFLSGDHAAAPLIPKTDMDPPSPSLSSLPSNSQSQAKELSKMSILDERKTVSEKQPSVEVLESSNLTTDSGSGFTRAEDRGQGQGVPSDSNKDKSGMSAYFETSALKPDEGSKGVQAEGYYELSTAGEEKKVLGSSSPTVPSPLEINYSMLAQTQSVEEKSDTKKSLMGDQKETLPALDRSNECRLSPGKLALDQRSYSLNITIGSIDPSGHGLPRNFSPLATDIMSFTSGSLEESANYLPVTTPSVEKEPTPFPPLILETAASVTSDSSSPPHDTATETPGEKTSPQGSESPESPFPPKYYYKNGTVMAPDLPEMLDLAGSRSRLASENTDPEIMRRKSVPADAQGLGSDSLANLVLGDQSQNQSLAKSESQLEELGYCVFSEYSGPMPSPADLHSPIDSPPQRFTPMALEEKMAEEKLKIDARDKLAEDEKTSQLAESAGSNEKEETKQMGQKDSASEEKDNKKISHENVSMENQKDKPASALKSAESFVTPTVTVTLEEEEKLGDNGPETDAEIAAYERQIRRLEMEDRPLSMEEERELQELREKVKDKFLVHQEAYEEVDAEDVYQLTGVAKDRIGRPVRPSPASSVESTTEEDNVSVTETEKPKQTGGQTTPTKLDVMAMSPSVSGDCVSTTEEGKVPVTETEKPKQNGSQTMPKKVDIMVTSPSLSVGGVSTTEEDKVSVTETEKPKQTGGQTTPTKLDVMEMSPSVAGDGVSTTEEDKVPVTETEKPKQNGGQTTPKKVDIMVMSPSVSVGGVSTTEEDKVSVTETEKPKQTGGQTTPTKFDVMAMSPSVSGGVSTTEEDKVPVTVTETEKPKQTGGQTPTRVDIMVTSPSVSGDGVGTTEEEKVPVTETEKPKQTGGQTPTRVDIMVTSPSVSGDGVSTTEDEKVPFTESEKPKQNGGQTTPTKVDIMTTSPSVSGGGGSTTEEEKVPVTETEKPKQNGGQTTPTKVDIMTTSPSVSGGGGSTTEEENEKVSEEKLKKEQVVEVKEKTMEEKKKVEGEEEDTEQAVEPEEIMIKIKASMPVEKEEKVEKDRMTNKEEEEEEDSEVLAGAAVIDVQEPRAAIESVVTVEDDFITVVQTIDEGEEPGHSVRFSAPPEPETPEEEEEESQEVEIMEAASLEEVGDVSEEALEKEVQASPEKEVQLETEGQTESYDRDETTMDDSILDSSWVDTQDLSTVDVDDDMSMATEQIDPLRADRVPAPPVKKYKTLQQQKQEKQPVKPKAKGGRVKGREGCVSTPERKPVRKETVYIPREDIKKKKAVIKKTELTKKAETRSSPSRKSVLKPTAVRHPRPAQPQPHPCARRKPTVGVPEGRRPLSVARQSRDRASDGGSQSPKRSSLPRPASVPRPASILSRRTHHQPHDQEESSTSITSSGSTAPRRPTSFSTEVRAEHRTGRAPSWTGTQSMRSRSLCTTTRTPGSTAISPGTPPSYSYSCRTPGTPLTPGTPRSRSLLQEKKVALLRTPPKSPATTPKQLRILNQPLPDLKNIKSKIGSTDNIKYQPKGGQIQILNKKLDFSHVQSKCGSKDNMKHSPRGGHVLIPSVKLDFSHVQSRCGSLDKRQYAAGGGNVQIQTKKIDLSHVTSKCGSLDNIRHRPGGGNVRIESVKLDFKDKAQPKIESHKLLFRDTAKARVDHGAEIIMTQSPEMGMSGTVSPHRDSHLSSSGSINLLESPQLATLAEDVTAALAKQGL</sequence>
<feature type="compositionally biased region" description="Basic and acidic residues" evidence="8">
    <location>
        <begin position="1218"/>
        <end position="1231"/>
    </location>
</feature>
<dbReference type="InterPro" id="IPR027324">
    <property type="entry name" value="MAP2/MAP4/Tau"/>
</dbReference>
<feature type="compositionally biased region" description="Basic and acidic residues" evidence="8">
    <location>
        <begin position="302"/>
        <end position="315"/>
    </location>
</feature>
<feature type="compositionally biased region" description="Polar residues" evidence="8">
    <location>
        <begin position="996"/>
        <end position="1007"/>
    </location>
</feature>
<feature type="compositionally biased region" description="Basic and acidic residues" evidence="8">
    <location>
        <begin position="1464"/>
        <end position="1478"/>
    </location>
</feature>
<feature type="region of interest" description="Disordered" evidence="8">
    <location>
        <begin position="1524"/>
        <end position="1770"/>
    </location>
</feature>
<keyword evidence="10" id="KW-1185">Reference proteome</keyword>
<feature type="compositionally biased region" description="Acidic residues" evidence="8">
    <location>
        <begin position="1334"/>
        <end position="1347"/>
    </location>
</feature>
<evidence type="ECO:0000259" key="9">
    <source>
        <dbReference type="Pfam" id="PF08377"/>
    </source>
</evidence>
<comment type="subcellular location">
    <subcellularLocation>
        <location evidence="1 7">Cytoplasm</location>
        <location evidence="1 7">Cytoskeleton</location>
    </subcellularLocation>
</comment>
<dbReference type="RefSeq" id="XP_045560692.1">
    <property type="nucleotide sequence ID" value="XM_045704736.1"/>
</dbReference>
<accession>A0ABM3DPG5</accession>
<feature type="compositionally biased region" description="Basic and acidic residues" evidence="8">
    <location>
        <begin position="367"/>
        <end position="381"/>
    </location>
</feature>
<feature type="region of interest" description="Disordered" evidence="8">
    <location>
        <begin position="652"/>
        <end position="676"/>
    </location>
</feature>
<feature type="compositionally biased region" description="Polar residues" evidence="8">
    <location>
        <begin position="956"/>
        <end position="966"/>
    </location>
</feature>
<feature type="compositionally biased region" description="Polar residues" evidence="8">
    <location>
        <begin position="612"/>
        <end position="622"/>
    </location>
</feature>
<evidence type="ECO:0000256" key="4">
    <source>
        <dbReference type="ARBA" id="ARBA00022701"/>
    </source>
</evidence>
<feature type="compositionally biased region" description="Acidic residues" evidence="8">
    <location>
        <begin position="1434"/>
        <end position="1448"/>
    </location>
</feature>
<feature type="region of interest" description="Disordered" evidence="8">
    <location>
        <begin position="572"/>
        <end position="632"/>
    </location>
</feature>
<feature type="compositionally biased region" description="Basic and acidic residues" evidence="8">
    <location>
        <begin position="1051"/>
        <end position="1064"/>
    </location>
</feature>
<proteinExistence type="predicted"/>
<evidence type="ECO:0000256" key="1">
    <source>
        <dbReference type="ARBA" id="ARBA00004245"/>
    </source>
</evidence>
<feature type="compositionally biased region" description="Basic and acidic residues" evidence="8">
    <location>
        <begin position="1260"/>
        <end position="1273"/>
    </location>
</feature>
<feature type="region of interest" description="Disordered" evidence="8">
    <location>
        <begin position="719"/>
        <end position="818"/>
    </location>
</feature>
<dbReference type="InterPro" id="IPR013588">
    <property type="entry name" value="MAP2_projctn"/>
</dbReference>
<evidence type="ECO:0000256" key="5">
    <source>
        <dbReference type="ARBA" id="ARBA00022737"/>
    </source>
</evidence>
<feature type="compositionally biased region" description="Basic and acidic residues" evidence="8">
    <location>
        <begin position="1177"/>
        <end position="1190"/>
    </location>
</feature>
<evidence type="ECO:0000256" key="6">
    <source>
        <dbReference type="ARBA" id="ARBA00023212"/>
    </source>
</evidence>
<feature type="compositionally biased region" description="Low complexity" evidence="8">
    <location>
        <begin position="1078"/>
        <end position="1090"/>
    </location>
</feature>
<feature type="compositionally biased region" description="Polar residues" evidence="8">
    <location>
        <begin position="1737"/>
        <end position="1770"/>
    </location>
</feature>
<feature type="compositionally biased region" description="Basic and acidic residues" evidence="8">
    <location>
        <begin position="1"/>
        <end position="10"/>
    </location>
</feature>
<dbReference type="Pfam" id="PF00418">
    <property type="entry name" value="Tubulin-binding"/>
    <property type="match status" value="4"/>
</dbReference>
<keyword evidence="6 7" id="KW-0206">Cytoskeleton</keyword>
<keyword evidence="5" id="KW-0677">Repeat</keyword>
<gene>
    <name evidence="11" type="primary">LOC106582286</name>
</gene>
<feature type="region of interest" description="Disordered" evidence="8">
    <location>
        <begin position="1414"/>
        <end position="1503"/>
    </location>
</feature>
<feature type="compositionally biased region" description="Basic and acidic residues" evidence="8">
    <location>
        <begin position="1574"/>
        <end position="1592"/>
    </location>
</feature>
<keyword evidence="3" id="KW-0597">Phosphoprotein</keyword>
<feature type="region of interest" description="Disordered" evidence="8">
    <location>
        <begin position="484"/>
        <end position="510"/>
    </location>
</feature>
<organism evidence="10 11">
    <name type="scientific">Salmo salar</name>
    <name type="common">Atlantic salmon</name>
    <dbReference type="NCBI Taxonomy" id="8030"/>
    <lineage>
        <taxon>Eukaryota</taxon>
        <taxon>Metazoa</taxon>
        <taxon>Chordata</taxon>
        <taxon>Craniata</taxon>
        <taxon>Vertebrata</taxon>
        <taxon>Euteleostomi</taxon>
        <taxon>Actinopterygii</taxon>
        <taxon>Neopterygii</taxon>
        <taxon>Teleostei</taxon>
        <taxon>Protacanthopterygii</taxon>
        <taxon>Salmoniformes</taxon>
        <taxon>Salmonidae</taxon>
        <taxon>Salmoninae</taxon>
        <taxon>Salmo</taxon>
    </lineage>
</organism>
<evidence type="ECO:0000313" key="10">
    <source>
        <dbReference type="Proteomes" id="UP001652741"/>
    </source>
</evidence>
<dbReference type="PANTHER" id="PTHR11501:SF15">
    <property type="entry name" value="MICROTUBULE-ASSOCIATED PROTEIN 2"/>
    <property type="match status" value="1"/>
</dbReference>
<feature type="domain" description="MAP2/Tau projection" evidence="9">
    <location>
        <begin position="1323"/>
        <end position="1631"/>
    </location>
</feature>
<evidence type="ECO:0000256" key="7">
    <source>
        <dbReference type="RuleBase" id="RU000686"/>
    </source>
</evidence>
<dbReference type="Pfam" id="PF08377">
    <property type="entry name" value="MAP2_projctn"/>
    <property type="match status" value="2"/>
</dbReference>
<feature type="region of interest" description="Disordered" evidence="8">
    <location>
        <begin position="1"/>
        <end position="65"/>
    </location>
</feature>
<evidence type="ECO:0000256" key="3">
    <source>
        <dbReference type="ARBA" id="ARBA00022553"/>
    </source>
</evidence>
<feature type="compositionally biased region" description="Basic and acidic residues" evidence="8">
    <location>
        <begin position="1358"/>
        <end position="1372"/>
    </location>
</feature>
<feature type="compositionally biased region" description="Low complexity" evidence="8">
    <location>
        <begin position="1703"/>
        <end position="1713"/>
    </location>
</feature>
<feature type="compositionally biased region" description="Basic and acidic residues" evidence="8">
    <location>
        <begin position="1306"/>
        <end position="1333"/>
    </location>
</feature>
<feature type="compositionally biased region" description="Basic and acidic residues" evidence="8">
    <location>
        <begin position="1009"/>
        <end position="1022"/>
    </location>
</feature>
<feature type="region of interest" description="Disordered" evidence="8">
    <location>
        <begin position="89"/>
        <end position="131"/>
    </location>
</feature>
<name>A0ABM3DPG5_SALSA</name>
<feature type="compositionally biased region" description="Basic and acidic residues" evidence="8">
    <location>
        <begin position="486"/>
        <end position="502"/>
    </location>
</feature>
<feature type="compositionally biased region" description="Basic and acidic residues" evidence="8">
    <location>
        <begin position="740"/>
        <end position="763"/>
    </location>
</feature>
<protein>
    <recommendedName>
        <fullName evidence="7">Microtubule-associated protein</fullName>
    </recommendedName>
</protein>
<keyword evidence="4 7" id="KW-0493">Microtubule</keyword>
<evidence type="ECO:0000313" key="11">
    <source>
        <dbReference type="RefSeq" id="XP_045560692.1"/>
    </source>
</evidence>
<feature type="compositionally biased region" description="Low complexity" evidence="8">
    <location>
        <begin position="353"/>
        <end position="364"/>
    </location>
</feature>
<feature type="compositionally biased region" description="Basic and acidic residues" evidence="8">
    <location>
        <begin position="786"/>
        <end position="798"/>
    </location>
</feature>
<feature type="compositionally biased region" description="Polar residues" evidence="8">
    <location>
        <begin position="391"/>
        <end position="402"/>
    </location>
</feature>
<feature type="compositionally biased region" description="Basic and acidic residues" evidence="8">
    <location>
        <begin position="967"/>
        <end position="980"/>
    </location>
</feature>
<feature type="compositionally biased region" description="Acidic residues" evidence="8">
    <location>
        <begin position="286"/>
        <end position="301"/>
    </location>
</feature>
<feature type="compositionally biased region" description="Basic and acidic residues" evidence="8">
    <location>
        <begin position="1134"/>
        <end position="1149"/>
    </location>
</feature>
<feature type="compositionally biased region" description="Polar residues" evidence="8">
    <location>
        <begin position="1205"/>
        <end position="1216"/>
    </location>
</feature>
<evidence type="ECO:0000256" key="2">
    <source>
        <dbReference type="ARBA" id="ARBA00022490"/>
    </source>
</evidence>
<dbReference type="PROSITE" id="PS00229">
    <property type="entry name" value="TAU_MAP_1"/>
    <property type="match status" value="1"/>
</dbReference>
<dbReference type="Proteomes" id="UP001652741">
    <property type="component" value="Chromosome ssa21"/>
</dbReference>
<feature type="region of interest" description="Disordered" evidence="8">
    <location>
        <begin position="908"/>
        <end position="1387"/>
    </location>
</feature>
<keyword evidence="2 7" id="KW-0963">Cytoplasm</keyword>
<reference evidence="11" key="1">
    <citation type="submission" date="2025-08" db="UniProtKB">
        <authorList>
            <consortium name="RefSeq"/>
        </authorList>
    </citation>
    <scope>IDENTIFICATION</scope>
</reference>
<feature type="region of interest" description="Disordered" evidence="8">
    <location>
        <begin position="233"/>
        <end position="444"/>
    </location>
</feature>
<dbReference type="InterPro" id="IPR001084">
    <property type="entry name" value="MAP_tubulin-bd_rpt"/>
</dbReference>
<evidence type="ECO:0000256" key="8">
    <source>
        <dbReference type="SAM" id="MobiDB-lite"/>
    </source>
</evidence>
<feature type="compositionally biased region" description="Polar residues" evidence="8">
    <location>
        <begin position="316"/>
        <end position="327"/>
    </location>
</feature>
<feature type="compositionally biased region" description="Polar residues" evidence="8">
    <location>
        <begin position="592"/>
        <end position="602"/>
    </location>
</feature>
<feature type="compositionally biased region" description="Basic and acidic residues" evidence="8">
    <location>
        <begin position="1599"/>
        <end position="1609"/>
    </location>
</feature>